<dbReference type="SUPFAM" id="SSF56281">
    <property type="entry name" value="Metallo-hydrolase/oxidoreductase"/>
    <property type="match status" value="1"/>
</dbReference>
<organism evidence="9 10">
    <name type="scientific">Litchfieldella qijiaojingensis</name>
    <dbReference type="NCBI Taxonomy" id="980347"/>
    <lineage>
        <taxon>Bacteria</taxon>
        <taxon>Pseudomonadati</taxon>
        <taxon>Pseudomonadota</taxon>
        <taxon>Gammaproteobacteria</taxon>
        <taxon>Oceanospirillales</taxon>
        <taxon>Halomonadaceae</taxon>
        <taxon>Litchfieldella</taxon>
    </lineage>
</organism>
<gene>
    <name evidence="7 9" type="primary">pqqB</name>
    <name evidence="9" type="ORF">GCM10007160_37230</name>
</gene>
<dbReference type="CDD" id="cd16274">
    <property type="entry name" value="PQQB-like_MBL-fold"/>
    <property type="match status" value="1"/>
</dbReference>
<dbReference type="RefSeq" id="WP_189471908.1">
    <property type="nucleotide sequence ID" value="NZ_BMXS01000025.1"/>
</dbReference>
<keyword evidence="4 7" id="KW-0813">Transport</keyword>
<dbReference type="Pfam" id="PF12706">
    <property type="entry name" value="Lactamase_B_2"/>
    <property type="match status" value="1"/>
</dbReference>
<keyword evidence="10" id="KW-1185">Reference proteome</keyword>
<name>A0ABQ2Z8S0_9GAMM</name>
<comment type="similarity">
    <text evidence="2 7">Belongs to the PqqB family.</text>
</comment>
<dbReference type="EMBL" id="BMXS01000025">
    <property type="protein sequence ID" value="GGY06175.1"/>
    <property type="molecule type" value="Genomic_DNA"/>
</dbReference>
<dbReference type="PANTHER" id="PTHR42663:SF7">
    <property type="entry name" value="COENZYME PQQ SYNTHESIS PROTEIN B"/>
    <property type="match status" value="1"/>
</dbReference>
<protein>
    <recommendedName>
        <fullName evidence="3 7">Coenzyme PQQ synthesis protein B</fullName>
    </recommendedName>
    <alternativeName>
        <fullName evidence="6 7">Pyrroloquinoline quinone biosynthesis protein B</fullName>
    </alternativeName>
</protein>
<dbReference type="Proteomes" id="UP000653056">
    <property type="component" value="Unassembled WGS sequence"/>
</dbReference>
<sequence length="310" mass="33662">MQILVLGSAAGGGFPQWNCNCPNCHGVRSGQLQATSRTQSSIAISSDGERWLLCNASPDIRAQLAANPELHPKRRPRDTGIAGVLLVDGQIDHVTGLLSLREGCPLDVWCTPNVHEDLSSGFPLFPMLTHWQGGLRWQPIEIDEGHLTTRFSIPSCPGLAFTAVALHSNAPPYSPRRGAPTPGDNIGLYIEEDSAGGRSLFYAPGLGRLDEELRGWLARADCVLVDGTLWDDDELQRAGVGQATGMEMGHLALAGEEGLIRELEALPETTRRILIHINNTNPILDETSSQRAELYARGIDVAYDGMRFEP</sequence>
<evidence type="ECO:0000256" key="7">
    <source>
        <dbReference type="HAMAP-Rule" id="MF_00653"/>
    </source>
</evidence>
<evidence type="ECO:0000256" key="5">
    <source>
        <dbReference type="ARBA" id="ARBA00022905"/>
    </source>
</evidence>
<keyword evidence="5 7" id="KW-0884">PQQ biosynthesis</keyword>
<proteinExistence type="inferred from homology"/>
<evidence type="ECO:0000256" key="4">
    <source>
        <dbReference type="ARBA" id="ARBA00022448"/>
    </source>
</evidence>
<evidence type="ECO:0000259" key="8">
    <source>
        <dbReference type="Pfam" id="PF12706"/>
    </source>
</evidence>
<dbReference type="NCBIfam" id="TIGR02108">
    <property type="entry name" value="PQQ_syn_pqqB"/>
    <property type="match status" value="1"/>
</dbReference>
<evidence type="ECO:0000256" key="3">
    <source>
        <dbReference type="ARBA" id="ARBA00015084"/>
    </source>
</evidence>
<dbReference type="InterPro" id="IPR036866">
    <property type="entry name" value="RibonucZ/Hydroxyglut_hydro"/>
</dbReference>
<comment type="function">
    <text evidence="7">May be involved in the transport of PQQ or its precursor to the periplasm.</text>
</comment>
<dbReference type="PANTHER" id="PTHR42663">
    <property type="entry name" value="HYDROLASE C777.06C-RELATED-RELATED"/>
    <property type="match status" value="1"/>
</dbReference>
<accession>A0ABQ2Z8S0</accession>
<reference evidence="10" key="1">
    <citation type="journal article" date="2019" name="Int. J. Syst. Evol. Microbiol.">
        <title>The Global Catalogue of Microorganisms (GCM) 10K type strain sequencing project: providing services to taxonomists for standard genome sequencing and annotation.</title>
        <authorList>
            <consortium name="The Broad Institute Genomics Platform"/>
            <consortium name="The Broad Institute Genome Sequencing Center for Infectious Disease"/>
            <person name="Wu L."/>
            <person name="Ma J."/>
        </authorList>
    </citation>
    <scope>NUCLEOTIDE SEQUENCE [LARGE SCALE GENOMIC DNA]</scope>
    <source>
        <strain evidence="10">KCTC 22228</strain>
    </source>
</reference>
<dbReference type="InterPro" id="IPR001279">
    <property type="entry name" value="Metallo-B-lactamas"/>
</dbReference>
<comment type="pathway">
    <text evidence="1 7">Cofactor biosynthesis; pyrroloquinoline quinone biosynthesis.</text>
</comment>
<evidence type="ECO:0000256" key="1">
    <source>
        <dbReference type="ARBA" id="ARBA00004886"/>
    </source>
</evidence>
<dbReference type="InterPro" id="IPR011842">
    <property type="entry name" value="PQQ_synth_PqqB"/>
</dbReference>
<evidence type="ECO:0000313" key="9">
    <source>
        <dbReference type="EMBL" id="GGY06175.1"/>
    </source>
</evidence>
<dbReference type="Gene3D" id="3.60.15.10">
    <property type="entry name" value="Ribonuclease Z/Hydroxyacylglutathione hydrolase-like"/>
    <property type="match status" value="1"/>
</dbReference>
<evidence type="ECO:0000256" key="2">
    <source>
        <dbReference type="ARBA" id="ARBA00008481"/>
    </source>
</evidence>
<evidence type="ECO:0000313" key="10">
    <source>
        <dbReference type="Proteomes" id="UP000653056"/>
    </source>
</evidence>
<evidence type="ECO:0000256" key="6">
    <source>
        <dbReference type="ARBA" id="ARBA00030966"/>
    </source>
</evidence>
<feature type="domain" description="Metallo-beta-lactamase" evidence="8">
    <location>
        <begin position="50"/>
        <end position="277"/>
    </location>
</feature>
<dbReference type="HAMAP" id="MF_00653">
    <property type="entry name" value="PQQ_syn_PqqB"/>
    <property type="match status" value="1"/>
</dbReference>
<comment type="caution">
    <text evidence="9">The sequence shown here is derived from an EMBL/GenBank/DDBJ whole genome shotgun (WGS) entry which is preliminary data.</text>
</comment>